<dbReference type="InterPro" id="IPR000214">
    <property type="entry name" value="Znf_DNA_glyclase/AP_lyase"/>
</dbReference>
<dbReference type="EMBL" id="MQVR01000055">
    <property type="protein sequence ID" value="OKL53542.1"/>
    <property type="molecule type" value="Genomic_DNA"/>
</dbReference>
<keyword evidence="12" id="KW-0326">Glycosidase</keyword>
<evidence type="ECO:0000256" key="11">
    <source>
        <dbReference type="ARBA" id="ARBA00023268"/>
    </source>
</evidence>
<dbReference type="PANTHER" id="PTHR42697">
    <property type="entry name" value="ENDONUCLEASE 8"/>
    <property type="match status" value="1"/>
</dbReference>
<keyword evidence="11" id="KW-0511">Multifunctional enzyme</keyword>
<evidence type="ECO:0000256" key="6">
    <source>
        <dbReference type="ARBA" id="ARBA00022801"/>
    </source>
</evidence>
<evidence type="ECO:0000256" key="7">
    <source>
        <dbReference type="ARBA" id="ARBA00022833"/>
    </source>
</evidence>
<dbReference type="SMART" id="SM01232">
    <property type="entry name" value="H2TH"/>
    <property type="match status" value="1"/>
</dbReference>
<dbReference type="Pfam" id="PF01149">
    <property type="entry name" value="Fapy_DNA_glyco"/>
    <property type="match status" value="1"/>
</dbReference>
<dbReference type="SUPFAM" id="SSF46946">
    <property type="entry name" value="S13-like H2TH domain"/>
    <property type="match status" value="1"/>
</dbReference>
<dbReference type="Gene3D" id="1.10.8.50">
    <property type="match status" value="1"/>
</dbReference>
<dbReference type="RefSeq" id="WP_073717010.1">
    <property type="nucleotide sequence ID" value="NZ_MQVR01000055.1"/>
</dbReference>
<keyword evidence="8" id="KW-0238">DNA-binding</keyword>
<evidence type="ECO:0000256" key="1">
    <source>
        <dbReference type="ARBA" id="ARBA00009409"/>
    </source>
</evidence>
<feature type="domain" description="Formamidopyrimidine-DNA glycosylase catalytic" evidence="15">
    <location>
        <begin position="2"/>
        <end position="114"/>
    </location>
</feature>
<gene>
    <name evidence="16" type="ORF">BSZ39_09010</name>
</gene>
<evidence type="ECO:0000256" key="9">
    <source>
        <dbReference type="ARBA" id="ARBA00023204"/>
    </source>
</evidence>
<dbReference type="GO" id="GO:0000703">
    <property type="term" value="F:oxidized pyrimidine nucleobase lesion DNA N-glycosylase activity"/>
    <property type="evidence" value="ECO:0007669"/>
    <property type="project" value="TreeGrafter"/>
</dbReference>
<dbReference type="OrthoDB" id="9800855at2"/>
<organism evidence="16 17">
    <name type="scientific">Bowdeniella nasicola</name>
    <dbReference type="NCBI Taxonomy" id="208480"/>
    <lineage>
        <taxon>Bacteria</taxon>
        <taxon>Bacillati</taxon>
        <taxon>Actinomycetota</taxon>
        <taxon>Actinomycetes</taxon>
        <taxon>Actinomycetales</taxon>
        <taxon>Actinomycetaceae</taxon>
        <taxon>Bowdeniella</taxon>
    </lineage>
</organism>
<dbReference type="PANTHER" id="PTHR42697:SF1">
    <property type="entry name" value="ENDONUCLEASE 8"/>
    <property type="match status" value="1"/>
</dbReference>
<dbReference type="InterPro" id="IPR035937">
    <property type="entry name" value="FPG_N"/>
</dbReference>
<dbReference type="SMART" id="SM00898">
    <property type="entry name" value="Fapy_DNA_glyco"/>
    <property type="match status" value="1"/>
</dbReference>
<dbReference type="InterPro" id="IPR010979">
    <property type="entry name" value="Ribosomal_uS13-like_H2TH"/>
</dbReference>
<comment type="caution">
    <text evidence="16">The sequence shown here is derived from an EMBL/GenBank/DDBJ whole genome shotgun (WGS) entry which is preliminary data.</text>
</comment>
<dbReference type="PROSITE" id="PS51066">
    <property type="entry name" value="ZF_FPG_2"/>
    <property type="match status" value="1"/>
</dbReference>
<reference evidence="17" key="1">
    <citation type="submission" date="2016-12" db="EMBL/GenBank/DDBJ databases">
        <authorList>
            <person name="Meng X."/>
        </authorList>
    </citation>
    <scope>NUCLEOTIDE SEQUENCE [LARGE SCALE GENOMIC DNA]</scope>
    <source>
        <strain evidence="17">DSM 19116</strain>
    </source>
</reference>
<evidence type="ECO:0000313" key="16">
    <source>
        <dbReference type="EMBL" id="OKL53542.1"/>
    </source>
</evidence>
<evidence type="ECO:0000256" key="13">
    <source>
        <dbReference type="PROSITE-ProRule" id="PRU00391"/>
    </source>
</evidence>
<protein>
    <recommendedName>
        <fullName evidence="2">DNA-(apurinic or apyrimidinic site) lyase</fullName>
        <ecNumber evidence="2">4.2.99.18</ecNumber>
    </recommendedName>
</protein>
<dbReference type="InterPro" id="IPR012319">
    <property type="entry name" value="FPG_cat"/>
</dbReference>
<evidence type="ECO:0000259" key="14">
    <source>
        <dbReference type="PROSITE" id="PS51066"/>
    </source>
</evidence>
<evidence type="ECO:0000256" key="4">
    <source>
        <dbReference type="ARBA" id="ARBA00022763"/>
    </source>
</evidence>
<keyword evidence="6" id="KW-0378">Hydrolase</keyword>
<keyword evidence="5 13" id="KW-0863">Zinc-finger</keyword>
<dbReference type="InterPro" id="IPR044090">
    <property type="entry name" value="Nei2_N"/>
</dbReference>
<comment type="similarity">
    <text evidence="1">Belongs to the FPG family.</text>
</comment>
<evidence type="ECO:0000256" key="5">
    <source>
        <dbReference type="ARBA" id="ARBA00022771"/>
    </source>
</evidence>
<evidence type="ECO:0000256" key="8">
    <source>
        <dbReference type="ARBA" id="ARBA00023125"/>
    </source>
</evidence>
<keyword evidence="3" id="KW-0479">Metal-binding</keyword>
<keyword evidence="4" id="KW-0227">DNA damage</keyword>
<dbReference type="GO" id="GO:0006284">
    <property type="term" value="P:base-excision repair"/>
    <property type="evidence" value="ECO:0007669"/>
    <property type="project" value="InterPro"/>
</dbReference>
<dbReference type="GO" id="GO:0008270">
    <property type="term" value="F:zinc ion binding"/>
    <property type="evidence" value="ECO:0007669"/>
    <property type="project" value="UniProtKB-KW"/>
</dbReference>
<evidence type="ECO:0000256" key="2">
    <source>
        <dbReference type="ARBA" id="ARBA00012720"/>
    </source>
</evidence>
<dbReference type="EC" id="4.2.99.18" evidence="2"/>
<evidence type="ECO:0000259" key="15">
    <source>
        <dbReference type="PROSITE" id="PS51068"/>
    </source>
</evidence>
<keyword evidence="9" id="KW-0234">DNA repair</keyword>
<sequence>MPEGDTVLQTAARLHHVLAGQHLVRSEFRVPQLATTDLAGWHVREAIPVGKHLLIRLRAPESLPSGTARPTRDFTLHSHLMMDGMWRFSDVTRPAPRSFRIRALLETATSRAYAEDVQAFALIPTAAEGELVGHLGPDLLHPNFSDADVTMALTNLRCHPARAVSSALMDQRNLAGIGNIYRNETLFVSGLPHTVRVGDLPDDVLLDVIRTAHWLLDLNRFRLPRSTTGLAPCAGDSMWVYSRGGRPCRRCGTAIRSGEIDDAILALDDDNVPTARDGRPQKMRFIWWCPSCQRERR</sequence>
<keyword evidence="10" id="KW-0456">Lyase</keyword>
<evidence type="ECO:0000256" key="3">
    <source>
        <dbReference type="ARBA" id="ARBA00022723"/>
    </source>
</evidence>
<dbReference type="SUPFAM" id="SSF81624">
    <property type="entry name" value="N-terminal domain of MutM-like DNA repair proteins"/>
    <property type="match status" value="1"/>
</dbReference>
<evidence type="ECO:0000256" key="10">
    <source>
        <dbReference type="ARBA" id="ARBA00023239"/>
    </source>
</evidence>
<dbReference type="SUPFAM" id="SSF57716">
    <property type="entry name" value="Glucocorticoid receptor-like (DNA-binding domain)"/>
    <property type="match status" value="1"/>
</dbReference>
<dbReference type="CDD" id="cd08971">
    <property type="entry name" value="AcNei2_N"/>
    <property type="match status" value="1"/>
</dbReference>
<accession>A0A1Q5Q1G3</accession>
<proteinExistence type="inferred from homology"/>
<dbReference type="Pfam" id="PF06831">
    <property type="entry name" value="H2TH"/>
    <property type="match status" value="1"/>
</dbReference>
<keyword evidence="7" id="KW-0862">Zinc</keyword>
<evidence type="ECO:0000256" key="12">
    <source>
        <dbReference type="ARBA" id="ARBA00023295"/>
    </source>
</evidence>
<dbReference type="GO" id="GO:0003684">
    <property type="term" value="F:damaged DNA binding"/>
    <property type="evidence" value="ECO:0007669"/>
    <property type="project" value="InterPro"/>
</dbReference>
<feature type="domain" description="FPG-type" evidence="14">
    <location>
        <begin position="239"/>
        <end position="294"/>
    </location>
</feature>
<dbReference type="AlphaFoldDB" id="A0A1Q5Q1G3"/>
<keyword evidence="17" id="KW-1185">Reference proteome</keyword>
<dbReference type="Gene3D" id="3.20.190.10">
    <property type="entry name" value="MutM-like, N-terminal"/>
    <property type="match status" value="1"/>
</dbReference>
<evidence type="ECO:0000313" key="17">
    <source>
        <dbReference type="Proteomes" id="UP000185628"/>
    </source>
</evidence>
<dbReference type="Proteomes" id="UP000185628">
    <property type="component" value="Unassembled WGS sequence"/>
</dbReference>
<name>A0A1Q5Q1G3_9ACTO</name>
<dbReference type="PROSITE" id="PS51068">
    <property type="entry name" value="FPG_CAT"/>
    <property type="match status" value="1"/>
</dbReference>
<dbReference type="GO" id="GO:0140078">
    <property type="term" value="F:class I DNA-(apurinic or apyrimidinic site) endonuclease activity"/>
    <property type="evidence" value="ECO:0007669"/>
    <property type="project" value="UniProtKB-EC"/>
</dbReference>
<dbReference type="InterPro" id="IPR015886">
    <property type="entry name" value="H2TH_FPG"/>
</dbReference>